<organism evidence="1 2">
    <name type="scientific">Agromyces marinus</name>
    <dbReference type="NCBI Taxonomy" id="1389020"/>
    <lineage>
        <taxon>Bacteria</taxon>
        <taxon>Bacillati</taxon>
        <taxon>Actinomycetota</taxon>
        <taxon>Actinomycetes</taxon>
        <taxon>Micrococcales</taxon>
        <taxon>Microbacteriaceae</taxon>
        <taxon>Agromyces</taxon>
    </lineage>
</organism>
<accession>A0ABM8H5E9</accession>
<keyword evidence="2" id="KW-1185">Reference proteome</keyword>
<dbReference type="EMBL" id="AP027734">
    <property type="protein sequence ID" value="BDZ56044.1"/>
    <property type="molecule type" value="Genomic_DNA"/>
</dbReference>
<evidence type="ECO:0000313" key="1">
    <source>
        <dbReference type="EMBL" id="BDZ56044.1"/>
    </source>
</evidence>
<gene>
    <name evidence="1" type="ORF">GCM10025870_31170</name>
</gene>
<evidence type="ECO:0000313" key="2">
    <source>
        <dbReference type="Proteomes" id="UP001321477"/>
    </source>
</evidence>
<reference evidence="2" key="1">
    <citation type="journal article" date="2019" name="Int. J. Syst. Evol. Microbiol.">
        <title>The Global Catalogue of Microorganisms (GCM) 10K type strain sequencing project: providing services to taxonomists for standard genome sequencing and annotation.</title>
        <authorList>
            <consortium name="The Broad Institute Genomics Platform"/>
            <consortium name="The Broad Institute Genome Sequencing Center for Infectious Disease"/>
            <person name="Wu L."/>
            <person name="Ma J."/>
        </authorList>
    </citation>
    <scope>NUCLEOTIDE SEQUENCE [LARGE SCALE GENOMIC DNA]</scope>
    <source>
        <strain evidence="2">NBRC 109019</strain>
    </source>
</reference>
<sequence length="186" mass="19336">MLAGRVAPAGGRLAVLGSPLPTDAGAVMRRVALADTVTDAAAGATAGELVAARVDATRAWYRLDSGRPAVRTAVRRAGEARTAVGDPLVRPIDPDTPFDALDTLDRVLVCVAAALAEKPRAVVVDLDGASRIPDRLWPALARLVPSDVLLIATTAPDADLEHAATAFEGRGIRSLDLVARPQEALR</sequence>
<name>A0ABM8H5E9_9MICO</name>
<protein>
    <submittedName>
        <fullName evidence="1">Uncharacterized protein</fullName>
    </submittedName>
</protein>
<dbReference type="Proteomes" id="UP001321477">
    <property type="component" value="Chromosome"/>
</dbReference>
<proteinExistence type="predicted"/>